<organism evidence="2 3">
    <name type="scientific">Salix koriyanagi</name>
    <dbReference type="NCBI Taxonomy" id="2511006"/>
    <lineage>
        <taxon>Eukaryota</taxon>
        <taxon>Viridiplantae</taxon>
        <taxon>Streptophyta</taxon>
        <taxon>Embryophyta</taxon>
        <taxon>Tracheophyta</taxon>
        <taxon>Spermatophyta</taxon>
        <taxon>Magnoliopsida</taxon>
        <taxon>eudicotyledons</taxon>
        <taxon>Gunneridae</taxon>
        <taxon>Pentapetalae</taxon>
        <taxon>rosids</taxon>
        <taxon>fabids</taxon>
        <taxon>Malpighiales</taxon>
        <taxon>Salicaceae</taxon>
        <taxon>Saliceae</taxon>
        <taxon>Salix</taxon>
    </lineage>
</organism>
<evidence type="ECO:0000313" key="2">
    <source>
        <dbReference type="EMBL" id="KAJ6702039.1"/>
    </source>
</evidence>
<feature type="region of interest" description="Disordered" evidence="1">
    <location>
        <begin position="295"/>
        <end position="325"/>
    </location>
</feature>
<sequence>MIYFCKWSKERRRELGWLGERQVVSKFAQRGRIQSILRLRFPASGVWRLKINSDPNHLNQQHRAILTVHNKGLPSCISGVTILPFSNLESEFNIGRDLVQEEQATNLSDSTPPTSTTEMSRRVNPKLRIQNQPHVKSLKKLKKKLVRCRVSHGKEQVCRAVVSKKLLLVLELESEPQVDNSASATCEVNEKVHSETCAVSDATWQGNMPAGSITGKDQRKARYEEKLTTSSDNDEIRQLLERGTVSNFLASDLRDRIDQLVMSHVQIQASQEDEELEEDSQERMGQLMLSYFQRHSHPAGSQEEEQVHEHEQEHEQEQTQELDGRSHGITVMMLMFVNRLKLHLCTYLFQTQASNQDRRYSSSISHSSLEMEFVYDFKRPYGATLSVKCMNSENQFRPAWEMQTNLQNSLKAQEVHPVQGNGKDSPDRRPNKRSCCICYEKPGRLFSVQNADAERCRHHYGLVGALCPPVNLESKTNGTKPPSPSLSLGSRLASYSLMRQTMCANLHLIFYFFLVTVSLEFDVSFQRNSIELSIIKL</sequence>
<dbReference type="PANTHER" id="PTHR47820:SF3">
    <property type="entry name" value="OS07G0499800 PROTEIN"/>
    <property type="match status" value="1"/>
</dbReference>
<dbReference type="PANTHER" id="PTHR47820">
    <property type="entry name" value="BNAC05G24000D PROTEIN"/>
    <property type="match status" value="1"/>
</dbReference>
<dbReference type="AlphaFoldDB" id="A0A9Q0Q8P4"/>
<name>A0A9Q0Q8P4_9ROSI</name>
<proteinExistence type="predicted"/>
<reference evidence="2" key="2">
    <citation type="journal article" date="2023" name="Int. J. Mol. Sci.">
        <title>De Novo Assembly and Annotation of 11 Diverse Shrub Willow (Salix) Genomes Reveals Novel Gene Organization in Sex-Linked Regions.</title>
        <authorList>
            <person name="Hyden B."/>
            <person name="Feng K."/>
            <person name="Yates T.B."/>
            <person name="Jawdy S."/>
            <person name="Cereghino C."/>
            <person name="Smart L.B."/>
            <person name="Muchero W."/>
        </authorList>
    </citation>
    <scope>NUCLEOTIDE SEQUENCE</scope>
    <source>
        <tissue evidence="2">Shoot tip</tissue>
    </source>
</reference>
<dbReference type="EMBL" id="JAPFFM010000016">
    <property type="protein sequence ID" value="KAJ6702039.1"/>
    <property type="molecule type" value="Genomic_DNA"/>
</dbReference>
<gene>
    <name evidence="2" type="ORF">OIU74_013240</name>
</gene>
<reference evidence="2" key="1">
    <citation type="submission" date="2022-11" db="EMBL/GenBank/DDBJ databases">
        <authorList>
            <person name="Hyden B.L."/>
            <person name="Feng K."/>
            <person name="Yates T."/>
            <person name="Jawdy S."/>
            <person name="Smart L.B."/>
            <person name="Muchero W."/>
        </authorList>
    </citation>
    <scope>NUCLEOTIDE SEQUENCE</scope>
    <source>
        <tissue evidence="2">Shoot tip</tissue>
    </source>
</reference>
<feature type="region of interest" description="Disordered" evidence="1">
    <location>
        <begin position="102"/>
        <end position="121"/>
    </location>
</feature>
<protein>
    <submittedName>
        <fullName evidence="2">Uncharacterized protein</fullName>
    </submittedName>
</protein>
<dbReference type="Proteomes" id="UP001151752">
    <property type="component" value="Chromosome 1"/>
</dbReference>
<feature type="compositionally biased region" description="Basic and acidic residues" evidence="1">
    <location>
        <begin position="305"/>
        <end position="325"/>
    </location>
</feature>
<feature type="compositionally biased region" description="Polar residues" evidence="1">
    <location>
        <begin position="102"/>
        <end position="118"/>
    </location>
</feature>
<comment type="caution">
    <text evidence="2">The sequence shown here is derived from an EMBL/GenBank/DDBJ whole genome shotgun (WGS) entry which is preliminary data.</text>
</comment>
<evidence type="ECO:0000256" key="1">
    <source>
        <dbReference type="SAM" id="MobiDB-lite"/>
    </source>
</evidence>
<evidence type="ECO:0000313" key="3">
    <source>
        <dbReference type="Proteomes" id="UP001151752"/>
    </source>
</evidence>
<keyword evidence="3" id="KW-1185">Reference proteome</keyword>
<accession>A0A9Q0Q8P4</accession>